<dbReference type="PANTHER" id="PTHR45615:SF80">
    <property type="entry name" value="GRIP DOMAIN-CONTAINING PROTEIN"/>
    <property type="match status" value="1"/>
</dbReference>
<accession>A0A088RKN2</accession>
<feature type="region of interest" description="Disordered" evidence="2">
    <location>
        <begin position="849"/>
        <end position="874"/>
    </location>
</feature>
<organism evidence="3 4">
    <name type="scientific">Leishmania panamensis</name>
    <dbReference type="NCBI Taxonomy" id="5679"/>
    <lineage>
        <taxon>Eukaryota</taxon>
        <taxon>Discoba</taxon>
        <taxon>Euglenozoa</taxon>
        <taxon>Kinetoplastea</taxon>
        <taxon>Metakinetoplastina</taxon>
        <taxon>Trypanosomatida</taxon>
        <taxon>Trypanosomatidae</taxon>
        <taxon>Leishmaniinae</taxon>
        <taxon>Leishmania</taxon>
        <taxon>Leishmania guyanensis species complex</taxon>
    </lineage>
</organism>
<feature type="region of interest" description="Disordered" evidence="2">
    <location>
        <begin position="464"/>
        <end position="650"/>
    </location>
</feature>
<dbReference type="EMBL" id="CP009381">
    <property type="protein sequence ID" value="AIN96390.1"/>
    <property type="molecule type" value="Genomic_DNA"/>
</dbReference>
<dbReference type="VEuPathDB" id="TriTrypDB:LPAL13_120010800"/>
<gene>
    <name evidence="3" type="ORF">LPMP_120620</name>
</gene>
<feature type="compositionally biased region" description="Basic and acidic residues" evidence="2">
    <location>
        <begin position="1042"/>
        <end position="1056"/>
    </location>
</feature>
<feature type="compositionally biased region" description="Low complexity" evidence="2">
    <location>
        <begin position="527"/>
        <end position="545"/>
    </location>
</feature>
<dbReference type="VEuPathDB" id="TriTrypDB:LPMP_120620"/>
<feature type="compositionally biased region" description="Basic and acidic residues" evidence="2">
    <location>
        <begin position="581"/>
        <end position="590"/>
    </location>
</feature>
<reference evidence="3 4" key="1">
    <citation type="journal article" date="2015" name="Sci. Rep.">
        <title>The genome of Leishmania panamensis: insights into genomics of the L. (Viannia) subgenus.</title>
        <authorList>
            <person name="Llanes A."/>
            <person name="Restrepo C.M."/>
            <person name="Vecchio G.D."/>
            <person name="Anguizola F.J."/>
            <person name="Lleonart R."/>
        </authorList>
    </citation>
    <scope>NUCLEOTIDE SEQUENCE [LARGE SCALE GENOMIC DNA]</scope>
    <source>
        <strain evidence="3 4">MHOM/PA/94/PSC-1</strain>
    </source>
</reference>
<name>A0A088RKN2_LEIPA</name>
<dbReference type="RefSeq" id="XP_010697043.1">
    <property type="nucleotide sequence ID" value="XM_010698741.1"/>
</dbReference>
<evidence type="ECO:0000313" key="3">
    <source>
        <dbReference type="EMBL" id="AIN96390.1"/>
    </source>
</evidence>
<dbReference type="Proteomes" id="UP000063063">
    <property type="component" value="Chromosome 12"/>
</dbReference>
<evidence type="ECO:0000313" key="4">
    <source>
        <dbReference type="Proteomes" id="UP000063063"/>
    </source>
</evidence>
<proteinExistence type="predicted"/>
<dbReference type="PANTHER" id="PTHR45615">
    <property type="entry name" value="MYOSIN HEAVY CHAIN, NON-MUSCLE"/>
    <property type="match status" value="1"/>
</dbReference>
<feature type="coiled-coil region" evidence="1">
    <location>
        <begin position="33"/>
        <end position="88"/>
    </location>
</feature>
<evidence type="ECO:0000256" key="1">
    <source>
        <dbReference type="SAM" id="Coils"/>
    </source>
</evidence>
<keyword evidence="1" id="KW-0175">Coiled coil</keyword>
<dbReference type="GeneID" id="22573068"/>
<dbReference type="OrthoDB" id="266542at2759"/>
<dbReference type="eggNOG" id="ENOG502R0WR">
    <property type="taxonomic scope" value="Eukaryota"/>
</dbReference>
<evidence type="ECO:0000256" key="2">
    <source>
        <dbReference type="SAM" id="MobiDB-lite"/>
    </source>
</evidence>
<protein>
    <submittedName>
        <fullName evidence="3">Uncharacterized protein</fullName>
    </submittedName>
</protein>
<feature type="compositionally biased region" description="Low complexity" evidence="2">
    <location>
        <begin position="1062"/>
        <end position="1090"/>
    </location>
</feature>
<keyword evidence="4" id="KW-1185">Reference proteome</keyword>
<feature type="coiled-coil region" evidence="1">
    <location>
        <begin position="405"/>
        <end position="439"/>
    </location>
</feature>
<feature type="compositionally biased region" description="Polar residues" evidence="2">
    <location>
        <begin position="499"/>
        <end position="517"/>
    </location>
</feature>
<dbReference type="KEGG" id="lpan:LPMP_120620"/>
<feature type="region of interest" description="Disordered" evidence="2">
    <location>
        <begin position="1022"/>
        <end position="1090"/>
    </location>
</feature>
<sequence length="1341" mass="144565">MVPTTTQEACGGHFPHPVADGTLARSVPLPLLVEQQRDRIRALVQERDTAAAELSELHTLFQHLQGDYEEATRETDGLRLQLSSLRMQHEMQNDEHQLLRASHAHQQQRIQEFELEWAGNSKHLREQLDTLVSERDAMQAQRDACMADCTDLRRQLIQLQAEIHSEESRHREALREQAETHAQQLRSALREKEEQLQARAAATRHEARLVQQELDQLGAGQTAAHEERESMRWRLSELEVVVTKKEQLRAELERTVGALRLRLADQEEAARQDAQRYAQRVQDLEQLYRGQVSQEQHRARTLQDDLDASRKAVQEALRQQEVLQQSHSERTRELTTRASKLEDDLRQQLRALRAELEEARARALQHEATTRRIQRDTETLQATCSSEQEARERLQQAHTAQAQQLLRAEGSVHILQARLREKEREAELLRCAMEQATWTREMRQAARHTLASLLGVPRVSVCGSRHRRKGEVAAEGDEEEREGWSPALQLEWAAEAQGSAPSPSSRKGQHTGHTATTDEGDTTYAVPEGGESVPSASEAEGAASSTFRSAVRVKRAQPAPDNTSSSLQRPPATPTQATTEQHVETIERTVQRGTGQSDGEGHAGPSAEGGHLLQPPLSFRAGFPLTATPPLHPGTPRAAGGSSPWRAQGSAGNAASAYSTAAVFRGAGGDTSTFSSPLRVPSFIQGHTTAGVGVAAATGGENPLRTPTGATRAQLLSTPLPSRQQVGHVYNISDKEEQRHQLQAVISGGTASPGPYATELTRGCSLTQRPRWASPLARQRGEVFFDDVVRAPCAQSFLAKMLNRGADAGDVAVAAVSHPRRAVSAQLTATSTAQVRAFNTYLTPSTHRGSFVSSDRVSGTGNTRGAQPSSSLGDSLTYDNGASAPGARAAELIAQLSHPSSGASFGAAAASDKSPVMERRALNINRHRNVLHSGDAALQQYLRDTVQQVLAAHEHEGTPQREPHHVARQRLDGSSSVPAAYGCHGDGVSSVGEVDEDDFGSASLLRSSVAVPLVRPTPQPVSTVSFVNGGGATRMVGPGDSSRSDARRHDSEREQCGADGVASATRRGRLTTSTLPTTPSALSTATSTQTRLRDGGIAHTLEQLASRQQQLLHSLGHRPHAIVPAAHSATVSSPSPWQATAADPHLNEDLRSGASITVPRSLFPQERGCYIQHQGQHEPEESRGVVRSSVGVSAAGEVPADAADSVLTVSARLPNTDSAHFGRSVVAEGHPAASARCVKESDISADVELDPRQLSYSTTATTAQLTDAQKEGQSAARKGMSDSTAVAQGAQPGIEGQDRWLAGSALTVGVVVTTTASARSAPSVSEVSSLSQLERRFAAPF</sequence>
<feature type="coiled-coil region" evidence="1">
    <location>
        <begin position="121"/>
        <end position="376"/>
    </location>
</feature>